<dbReference type="Gene3D" id="1.10.8.260">
    <property type="entry name" value="HI0933 insert domain-like"/>
    <property type="match status" value="1"/>
</dbReference>
<dbReference type="PRINTS" id="PR00419">
    <property type="entry name" value="ADXRDTASE"/>
</dbReference>
<dbReference type="Pfam" id="PF22780">
    <property type="entry name" value="HI0933_like_1st"/>
    <property type="match status" value="1"/>
</dbReference>
<dbReference type="InterPro" id="IPR023166">
    <property type="entry name" value="BaiN-like_dom_sf"/>
</dbReference>
<comment type="cofactor">
    <cofactor evidence="1">
        <name>FAD</name>
        <dbReference type="ChEBI" id="CHEBI:57692"/>
    </cofactor>
</comment>
<dbReference type="NCBIfam" id="TIGR00275">
    <property type="entry name" value="aminoacetone oxidase family FAD-binding enzyme"/>
    <property type="match status" value="1"/>
</dbReference>
<protein>
    <submittedName>
        <fullName evidence="7">NAD(FAD)-utilizing dehydrogenase</fullName>
    </submittedName>
</protein>
<dbReference type="NCBIfam" id="TIGR03862">
    <property type="entry name" value="flavo_PP4765"/>
    <property type="match status" value="1"/>
</dbReference>
<dbReference type="Gene3D" id="2.40.30.10">
    <property type="entry name" value="Translation factors"/>
    <property type="match status" value="1"/>
</dbReference>
<dbReference type="AlphaFoldDB" id="A0A917CEK1"/>
<dbReference type="Proteomes" id="UP000606044">
    <property type="component" value="Unassembled WGS sequence"/>
</dbReference>
<dbReference type="InterPro" id="IPR057661">
    <property type="entry name" value="RsdA/BaiN/AoA(So)_Rossmann"/>
</dbReference>
<proteinExistence type="predicted"/>
<reference evidence="7" key="2">
    <citation type="submission" date="2020-09" db="EMBL/GenBank/DDBJ databases">
        <authorList>
            <person name="Sun Q."/>
            <person name="Sedlacek I."/>
        </authorList>
    </citation>
    <scope>NUCLEOTIDE SEQUENCE</scope>
    <source>
        <strain evidence="7">CCM 7897</strain>
    </source>
</reference>
<gene>
    <name evidence="7" type="ORF">GCM10007301_53130</name>
</gene>
<evidence type="ECO:0000313" key="7">
    <source>
        <dbReference type="EMBL" id="GGF86617.1"/>
    </source>
</evidence>
<evidence type="ECO:0000256" key="2">
    <source>
        <dbReference type="ARBA" id="ARBA00022630"/>
    </source>
</evidence>
<dbReference type="InterPro" id="IPR022460">
    <property type="entry name" value="Flavoprotein_PP4765"/>
</dbReference>
<dbReference type="PANTHER" id="PTHR42887:SF1">
    <property type="entry name" value="BLR3961 PROTEIN"/>
    <property type="match status" value="1"/>
</dbReference>
<evidence type="ECO:0000256" key="1">
    <source>
        <dbReference type="ARBA" id="ARBA00001974"/>
    </source>
</evidence>
<name>A0A917CEK1_9HYPH</name>
<evidence type="ECO:0000259" key="5">
    <source>
        <dbReference type="Pfam" id="PF03486"/>
    </source>
</evidence>
<accession>A0A917CEK1</accession>
<evidence type="ECO:0000313" key="8">
    <source>
        <dbReference type="Proteomes" id="UP000606044"/>
    </source>
</evidence>
<dbReference type="Gene3D" id="3.50.50.60">
    <property type="entry name" value="FAD/NAD(P)-binding domain"/>
    <property type="match status" value="1"/>
</dbReference>
<sequence>MPPIGGTSPPMISQAPRDPDTPVAIIGAGPAGLMAASHLAAAGVRVRLFDRMPAPARKFLMAGRGGLNLTHSEPLDRFLTRYGPAADHLAPAIHAFPPEALRAFVEDLGEPTFVGSSGRVFPKSFKASPLLRAWLRRLGEAGVTLHARHDWTGWTEDGALSFRTPEGTVTVRPRATLLALGGASWPRLGADGGWRGLLEGRGLTVAPFAPANMGVLLDWSEHLRGRFAGEPLKRIALSCDGVSVRGEAVITGGGLEGGAVYALSRIIRNAVARDGKAKLAIDLRPDLSVEQLASKLRAAPERLSFAERLRKAAGLSPVQAGVLRDGMPARPATPEALARLIKQVELTVTDTCGLERAISSAGGLSWADMAPDYGVRGQPGLFACGEMLDWEAPTGGYLLQACFATGRAAAEGILDHIR</sequence>
<evidence type="ECO:0000259" key="6">
    <source>
        <dbReference type="Pfam" id="PF22780"/>
    </source>
</evidence>
<comment type="caution">
    <text evidence="7">The sequence shown here is derived from an EMBL/GenBank/DDBJ whole genome shotgun (WGS) entry which is preliminary data.</text>
</comment>
<reference evidence="7" key="1">
    <citation type="journal article" date="2014" name="Int. J. Syst. Evol. Microbiol.">
        <title>Complete genome sequence of Corynebacterium casei LMG S-19264T (=DSM 44701T), isolated from a smear-ripened cheese.</title>
        <authorList>
            <consortium name="US DOE Joint Genome Institute (JGI-PGF)"/>
            <person name="Walter F."/>
            <person name="Albersmeier A."/>
            <person name="Kalinowski J."/>
            <person name="Ruckert C."/>
        </authorList>
    </citation>
    <scope>NUCLEOTIDE SEQUENCE</scope>
    <source>
        <strain evidence="7">CCM 7897</strain>
    </source>
</reference>
<dbReference type="PANTHER" id="PTHR42887">
    <property type="entry name" value="OS12G0638800 PROTEIN"/>
    <property type="match status" value="1"/>
</dbReference>
<feature type="region of interest" description="Disordered" evidence="4">
    <location>
        <begin position="1"/>
        <end position="20"/>
    </location>
</feature>
<dbReference type="SUPFAM" id="SSF160996">
    <property type="entry name" value="HI0933 insert domain-like"/>
    <property type="match status" value="1"/>
</dbReference>
<dbReference type="InterPro" id="IPR004792">
    <property type="entry name" value="BaiN-like"/>
</dbReference>
<dbReference type="EMBL" id="BMCT01000011">
    <property type="protein sequence ID" value="GGF86617.1"/>
    <property type="molecule type" value="Genomic_DNA"/>
</dbReference>
<keyword evidence="8" id="KW-1185">Reference proteome</keyword>
<dbReference type="InterPro" id="IPR055178">
    <property type="entry name" value="RsdA/BaiN/AoA(So)-like_dom"/>
</dbReference>
<evidence type="ECO:0000256" key="3">
    <source>
        <dbReference type="ARBA" id="ARBA00022827"/>
    </source>
</evidence>
<evidence type="ECO:0000256" key="4">
    <source>
        <dbReference type="SAM" id="MobiDB-lite"/>
    </source>
</evidence>
<dbReference type="InterPro" id="IPR036188">
    <property type="entry name" value="FAD/NAD-bd_sf"/>
</dbReference>
<feature type="domain" description="RsdA/BaiN/AoA(So)-like Rossmann fold-like" evidence="5">
    <location>
        <begin position="23"/>
        <end position="411"/>
    </location>
</feature>
<dbReference type="SUPFAM" id="SSF51905">
    <property type="entry name" value="FAD/NAD(P)-binding domain"/>
    <property type="match status" value="1"/>
</dbReference>
<keyword evidence="2" id="KW-0285">Flavoprotein</keyword>
<organism evidence="7 8">
    <name type="scientific">Azorhizobium oxalatiphilum</name>
    <dbReference type="NCBI Taxonomy" id="980631"/>
    <lineage>
        <taxon>Bacteria</taxon>
        <taxon>Pseudomonadati</taxon>
        <taxon>Pseudomonadota</taxon>
        <taxon>Alphaproteobacteria</taxon>
        <taxon>Hyphomicrobiales</taxon>
        <taxon>Xanthobacteraceae</taxon>
        <taxon>Azorhizobium</taxon>
    </lineage>
</organism>
<feature type="domain" description="RsdA/BaiN/AoA(So)-like insert" evidence="6">
    <location>
        <begin position="210"/>
        <end position="359"/>
    </location>
</feature>
<dbReference type="Pfam" id="PF03486">
    <property type="entry name" value="HI0933_like"/>
    <property type="match status" value="1"/>
</dbReference>
<keyword evidence="3" id="KW-0274">FAD</keyword>